<dbReference type="RefSeq" id="WP_102648555.1">
    <property type="nucleotide sequence ID" value="NZ_PNYA01000032.1"/>
</dbReference>
<dbReference type="InterPro" id="IPR007712">
    <property type="entry name" value="RelE/ParE_toxin"/>
</dbReference>
<reference evidence="2 3" key="1">
    <citation type="submission" date="2018-01" db="EMBL/GenBank/DDBJ databases">
        <title>Whole genome analyses suggest that Burkholderia sensu lato contains two further novel genera in the rhizoxinica-symbiotica group Mycetohabitans gen. nov., and Trinickia gen. nov.: implications for the evolution of diazotrophy and nodulation in the Burkholderiaceae.</title>
        <authorList>
            <person name="Estrada-de los Santos P."/>
            <person name="Palmer M."/>
            <person name="Chavez-Ramirez B."/>
            <person name="Beukes C."/>
            <person name="Steenkamp E.T."/>
            <person name="Hirsch A.M."/>
            <person name="Manyaka P."/>
            <person name="Maluk M."/>
            <person name="Lafos M."/>
            <person name="Crook M."/>
            <person name="Gross E."/>
            <person name="Simon M.F."/>
            <person name="Bueno dos Reis Junior F."/>
            <person name="Poole P.S."/>
            <person name="Venter S.N."/>
            <person name="James E.K."/>
        </authorList>
    </citation>
    <scope>NUCLEOTIDE SEQUENCE [LARGE SCALE GENOMIC DNA]</scope>
    <source>
        <strain evidence="2 3">GIMN1.004</strain>
    </source>
</reference>
<sequence>MTINVVLLQSAESDIKNLRGYVVKNFGMHAWHATSRKLRESIAAIKSHPESGSIPGELSKLGLAQYRQVLSGTNRIVYELRGEIAYVHLICDTRRDLQSMLTRRLLTAL</sequence>
<dbReference type="Proteomes" id="UP000235616">
    <property type="component" value="Unassembled WGS sequence"/>
</dbReference>
<evidence type="ECO:0000256" key="1">
    <source>
        <dbReference type="ARBA" id="ARBA00022649"/>
    </source>
</evidence>
<dbReference type="EMBL" id="PNYA01000032">
    <property type="protein sequence ID" value="PMS15361.1"/>
    <property type="molecule type" value="Genomic_DNA"/>
</dbReference>
<keyword evidence="1" id="KW-1277">Toxin-antitoxin system</keyword>
<accession>A0A2N7VDY5</accession>
<protein>
    <submittedName>
        <fullName evidence="2">Plasmid stabilization protein</fullName>
    </submittedName>
</protein>
<gene>
    <name evidence="2" type="ORF">C0Z18_27240</name>
</gene>
<dbReference type="Pfam" id="PF05016">
    <property type="entry name" value="ParE_toxin"/>
    <property type="match status" value="1"/>
</dbReference>
<keyword evidence="3" id="KW-1185">Reference proteome</keyword>
<evidence type="ECO:0000313" key="3">
    <source>
        <dbReference type="Proteomes" id="UP000235616"/>
    </source>
</evidence>
<dbReference type="OrthoDB" id="9798046at2"/>
<name>A0A2N7VDY5_9BURK</name>
<comment type="caution">
    <text evidence="2">The sequence shown here is derived from an EMBL/GenBank/DDBJ whole genome shotgun (WGS) entry which is preliminary data.</text>
</comment>
<dbReference type="Gene3D" id="3.30.2310.20">
    <property type="entry name" value="RelE-like"/>
    <property type="match status" value="1"/>
</dbReference>
<proteinExistence type="predicted"/>
<dbReference type="InterPro" id="IPR035093">
    <property type="entry name" value="RelE/ParE_toxin_dom_sf"/>
</dbReference>
<organism evidence="2 3">
    <name type="scientific">Trinickia dabaoshanensis</name>
    <dbReference type="NCBI Taxonomy" id="564714"/>
    <lineage>
        <taxon>Bacteria</taxon>
        <taxon>Pseudomonadati</taxon>
        <taxon>Pseudomonadota</taxon>
        <taxon>Betaproteobacteria</taxon>
        <taxon>Burkholderiales</taxon>
        <taxon>Burkholderiaceae</taxon>
        <taxon>Trinickia</taxon>
    </lineage>
</organism>
<dbReference type="AlphaFoldDB" id="A0A2N7VDY5"/>
<evidence type="ECO:0000313" key="2">
    <source>
        <dbReference type="EMBL" id="PMS15361.1"/>
    </source>
</evidence>